<dbReference type="OrthoDB" id="5648735at2"/>
<dbReference type="SMART" id="SM00332">
    <property type="entry name" value="PP2Cc"/>
    <property type="match status" value="1"/>
</dbReference>
<evidence type="ECO:0000259" key="4">
    <source>
        <dbReference type="PROSITE" id="PS51746"/>
    </source>
</evidence>
<dbReference type="PROSITE" id="PS01032">
    <property type="entry name" value="PPM_1"/>
    <property type="match status" value="1"/>
</dbReference>
<gene>
    <name evidence="5" type="ORF">Lstg_1207</name>
    <name evidence="6" type="ORF">NCTC11991_02787</name>
</gene>
<evidence type="ECO:0000313" key="5">
    <source>
        <dbReference type="EMBL" id="KTD78738.1"/>
    </source>
</evidence>
<keyword evidence="2" id="KW-0378">Hydrolase</keyword>
<dbReference type="AlphaFoldDB" id="A0A378LJB0"/>
<keyword evidence="1" id="KW-0479">Metal-binding</keyword>
<evidence type="ECO:0000256" key="2">
    <source>
        <dbReference type="ARBA" id="ARBA00022801"/>
    </source>
</evidence>
<name>A0A378LJB0_9GAMM</name>
<dbReference type="CDD" id="cd00143">
    <property type="entry name" value="PP2Cc"/>
    <property type="match status" value="1"/>
</dbReference>
<protein>
    <submittedName>
        <fullName evidence="6">Protein phosphatase 2C</fullName>
    </submittedName>
</protein>
<evidence type="ECO:0000313" key="6">
    <source>
        <dbReference type="EMBL" id="STY24171.1"/>
    </source>
</evidence>
<dbReference type="STRING" id="460.Lstg_1207"/>
<dbReference type="Gene3D" id="3.60.40.10">
    <property type="entry name" value="PPM-type phosphatase domain"/>
    <property type="match status" value="2"/>
</dbReference>
<evidence type="ECO:0000256" key="1">
    <source>
        <dbReference type="ARBA" id="ARBA00022723"/>
    </source>
</evidence>
<reference evidence="5 7" key="1">
    <citation type="submission" date="2015-11" db="EMBL/GenBank/DDBJ databases">
        <title>Genomic analysis of 38 Legionella species identifies large and diverse effector repertoires.</title>
        <authorList>
            <person name="Burstein D."/>
            <person name="Amaro F."/>
            <person name="Zusman T."/>
            <person name="Lifshitz Z."/>
            <person name="Cohen O."/>
            <person name="Gilbert J.A."/>
            <person name="Pupko T."/>
            <person name="Shuman H.A."/>
            <person name="Segal G."/>
        </authorList>
    </citation>
    <scope>NUCLEOTIDE SEQUENCE [LARGE SCALE GENOMIC DNA]</scope>
    <source>
        <strain evidence="5 7">SC-18-C9</strain>
    </source>
</reference>
<reference evidence="6 8" key="2">
    <citation type="submission" date="2018-06" db="EMBL/GenBank/DDBJ databases">
        <authorList>
            <consortium name="Pathogen Informatics"/>
            <person name="Doyle S."/>
        </authorList>
    </citation>
    <scope>NUCLEOTIDE SEQUENCE [LARGE SCALE GENOMIC DNA]</scope>
    <source>
        <strain evidence="6 8">NCTC11991</strain>
    </source>
</reference>
<keyword evidence="3" id="KW-0904">Protein phosphatase</keyword>
<dbReference type="PROSITE" id="PS51746">
    <property type="entry name" value="PPM_2"/>
    <property type="match status" value="1"/>
</dbReference>
<dbReference type="InterPro" id="IPR000222">
    <property type="entry name" value="PP2C_BS"/>
</dbReference>
<dbReference type="GO" id="GO:0046872">
    <property type="term" value="F:metal ion binding"/>
    <property type="evidence" value="ECO:0007669"/>
    <property type="project" value="UniProtKB-KW"/>
</dbReference>
<dbReference type="InterPro" id="IPR001932">
    <property type="entry name" value="PPM-type_phosphatase-like_dom"/>
</dbReference>
<feature type="domain" description="PPM-type phosphatase" evidence="4">
    <location>
        <begin position="25"/>
        <end position="264"/>
    </location>
</feature>
<sequence>MTRIHQITSLPHDKEIVCEHVKEHSFGLYETMGARPSQEDAAFACWYTPDHFHLLTPQEIGRRLWTSYHLVNRSGQHVIYGGTTASTTVYDGQGTLITATLADSVSFAVVYDKHEKLIGVLRLNSIIHHPNVELERIKRAGGFVLFDRINGQLAVSRAIGDFDFNDKVVCADASIDINPLDKIYEHLDISSEKVGKVQIISTCDGFTEPLISQTQKEHEQWLFNCLSKIPSASKQQEQQLAKTLVNEALEWGSRDNISIAIQTLSPSLPFLIGIYDGHGGKGASHYTAEHIGAIFDSQCALTQEAYAQQSLSADKNFIIYYRDNKDQKWYEPLAEAEKKNRELKCFGTSTIHSPLNLLRAETEVYLTKTNKKDAEILSTAVQGFCHFLDALCSHYVDLSLNEREFVECLSYLLKNDAMYRGIDARYSFLSLDFKACREYVDIIKKYDSLRQILMRLVLSG</sequence>
<dbReference type="InterPro" id="IPR036457">
    <property type="entry name" value="PPM-type-like_dom_sf"/>
</dbReference>
<dbReference type="RefSeq" id="WP_082650801.1">
    <property type="nucleotide sequence ID" value="NZ_CAAAIO010000005.1"/>
</dbReference>
<accession>A0A378LJB0</accession>
<dbReference type="PANTHER" id="PTHR47992">
    <property type="entry name" value="PROTEIN PHOSPHATASE"/>
    <property type="match status" value="1"/>
</dbReference>
<dbReference type="Pfam" id="PF00481">
    <property type="entry name" value="PP2C"/>
    <property type="match status" value="1"/>
</dbReference>
<dbReference type="EMBL" id="UGOY01000001">
    <property type="protein sequence ID" value="STY24171.1"/>
    <property type="molecule type" value="Genomic_DNA"/>
</dbReference>
<dbReference type="GO" id="GO:0004722">
    <property type="term" value="F:protein serine/threonine phosphatase activity"/>
    <property type="evidence" value="ECO:0007669"/>
    <property type="project" value="InterPro"/>
</dbReference>
<evidence type="ECO:0000313" key="8">
    <source>
        <dbReference type="Proteomes" id="UP000255110"/>
    </source>
</evidence>
<keyword evidence="7" id="KW-1185">Reference proteome</keyword>
<evidence type="ECO:0000313" key="7">
    <source>
        <dbReference type="Proteomes" id="UP000054820"/>
    </source>
</evidence>
<proteinExistence type="predicted"/>
<dbReference type="InterPro" id="IPR015655">
    <property type="entry name" value="PP2C"/>
</dbReference>
<dbReference type="Proteomes" id="UP000054820">
    <property type="component" value="Unassembled WGS sequence"/>
</dbReference>
<dbReference type="EMBL" id="LNYZ01000008">
    <property type="protein sequence ID" value="KTD78738.1"/>
    <property type="molecule type" value="Genomic_DNA"/>
</dbReference>
<evidence type="ECO:0000256" key="3">
    <source>
        <dbReference type="ARBA" id="ARBA00022912"/>
    </source>
</evidence>
<dbReference type="SUPFAM" id="SSF81606">
    <property type="entry name" value="PP2C-like"/>
    <property type="match status" value="1"/>
</dbReference>
<organism evidence="6 8">
    <name type="scientific">Legionella steigerwaltii</name>
    <dbReference type="NCBI Taxonomy" id="460"/>
    <lineage>
        <taxon>Bacteria</taxon>
        <taxon>Pseudomonadati</taxon>
        <taxon>Pseudomonadota</taxon>
        <taxon>Gammaproteobacteria</taxon>
        <taxon>Legionellales</taxon>
        <taxon>Legionellaceae</taxon>
        <taxon>Legionella</taxon>
    </lineage>
</organism>
<dbReference type="Proteomes" id="UP000255110">
    <property type="component" value="Unassembled WGS sequence"/>
</dbReference>